<evidence type="ECO:0000313" key="2">
    <source>
        <dbReference type="EMBL" id="NOU94022.1"/>
    </source>
</evidence>
<dbReference type="AlphaFoldDB" id="A0A972GUG2"/>
<dbReference type="Gene3D" id="3.30.450.150">
    <property type="entry name" value="Haem-degrading domain"/>
    <property type="match status" value="1"/>
</dbReference>
<dbReference type="PIRSF" id="PIRSF008757">
    <property type="entry name" value="UCP008757"/>
    <property type="match status" value="1"/>
</dbReference>
<reference evidence="2" key="1">
    <citation type="submission" date="2019-10" db="EMBL/GenBank/DDBJ databases">
        <title>Description of Paenibacillus glebae sp. nov.</title>
        <authorList>
            <person name="Carlier A."/>
            <person name="Qi S."/>
        </authorList>
    </citation>
    <scope>NUCLEOTIDE SEQUENCE</scope>
    <source>
        <strain evidence="2">LMG 31456</strain>
    </source>
</reference>
<proteinExistence type="inferred from homology"/>
<evidence type="ECO:0000256" key="1">
    <source>
        <dbReference type="HAMAP-Rule" id="MF_00761"/>
    </source>
</evidence>
<dbReference type="Proteomes" id="UP000641588">
    <property type="component" value="Unassembled WGS sequence"/>
</dbReference>
<dbReference type="SUPFAM" id="SSF143744">
    <property type="entry name" value="GlcG-like"/>
    <property type="match status" value="1"/>
</dbReference>
<dbReference type="PANTHER" id="PTHR28255:SF1">
    <property type="entry name" value="UPF0303 PROTEIN YBR137W"/>
    <property type="match status" value="1"/>
</dbReference>
<name>A0A972GUG2_9BACL</name>
<evidence type="ECO:0000313" key="3">
    <source>
        <dbReference type="Proteomes" id="UP000641588"/>
    </source>
</evidence>
<dbReference type="NCBIfam" id="NF002696">
    <property type="entry name" value="PRK02487.1-5"/>
    <property type="match status" value="1"/>
</dbReference>
<dbReference type="EMBL" id="WHOD01000052">
    <property type="protein sequence ID" value="NOU94022.1"/>
    <property type="molecule type" value="Genomic_DNA"/>
</dbReference>
<dbReference type="HAMAP" id="MF_00761">
    <property type="entry name" value="UPF0303"/>
    <property type="match status" value="1"/>
</dbReference>
<organism evidence="2 3">
    <name type="scientific">Paenibacillus foliorum</name>
    <dbReference type="NCBI Taxonomy" id="2654974"/>
    <lineage>
        <taxon>Bacteria</taxon>
        <taxon>Bacillati</taxon>
        <taxon>Bacillota</taxon>
        <taxon>Bacilli</taxon>
        <taxon>Bacillales</taxon>
        <taxon>Paenibacillaceae</taxon>
        <taxon>Paenibacillus</taxon>
    </lineage>
</organism>
<comment type="caution">
    <text evidence="2">The sequence shown here is derived from an EMBL/GenBank/DDBJ whole genome shotgun (WGS) entry which is preliminary data.</text>
</comment>
<dbReference type="InterPro" id="IPR005624">
    <property type="entry name" value="PduO/GlcC-like"/>
</dbReference>
<sequence length="159" mass="18429">MKAMEEDLAELLKEIDNEEKTLQFKQFTNLTAYELGIKLVEAAIEKKLSVTIDICRGEQQLFHYALPGTTKDNDEWIKRKNRIVNRFYHSSYYMRIYYKLLNTTIQEKSYLDPSEYAAYGGAFPIHVQNVGVIGTITVSGLPQKEDHKFVVDVLKLFLV</sequence>
<gene>
    <name evidence="2" type="ORF">GC093_12445</name>
</gene>
<dbReference type="InterPro" id="IPR038084">
    <property type="entry name" value="PduO/GlcC-like_sf"/>
</dbReference>
<dbReference type="PANTHER" id="PTHR28255">
    <property type="match status" value="1"/>
</dbReference>
<protein>
    <recommendedName>
        <fullName evidence="1">UPF0303 protein GC093_12445</fullName>
    </recommendedName>
</protein>
<dbReference type="InterPro" id="IPR010371">
    <property type="entry name" value="YBR137W-like"/>
</dbReference>
<keyword evidence="3" id="KW-1185">Reference proteome</keyword>
<dbReference type="Pfam" id="PF03928">
    <property type="entry name" value="HbpS-like"/>
    <property type="match status" value="1"/>
</dbReference>
<accession>A0A972GUG2</accession>
<comment type="similarity">
    <text evidence="1">Belongs to the UPF0303 family.</text>
</comment>